<dbReference type="EMBL" id="CP054614">
    <property type="protein sequence ID" value="QKS55048.1"/>
    <property type="molecule type" value="Genomic_DNA"/>
</dbReference>
<keyword evidence="1" id="KW-0812">Transmembrane</keyword>
<accession>A0ABX6PYP7</accession>
<proteinExistence type="predicted"/>
<dbReference type="RefSeq" id="WP_146236140.1">
    <property type="nucleotide sequence ID" value="NZ_CP054614.1"/>
</dbReference>
<keyword evidence="1" id="KW-0472">Membrane</keyword>
<gene>
    <name evidence="2" type="ORF">HUB98_01105</name>
</gene>
<sequence length="80" mass="8493">MGKAGSGMILFSSVLGVMLVAATIIYVEWKSSKENKVRWITAGITAISAVIGILLLFNPRLPGPSAVVKLLFGGVDKMMK</sequence>
<feature type="transmembrane region" description="Helical" evidence="1">
    <location>
        <begin position="39"/>
        <end position="57"/>
    </location>
</feature>
<dbReference type="Proteomes" id="UP000509327">
    <property type="component" value="Chromosome"/>
</dbReference>
<evidence type="ECO:0000313" key="3">
    <source>
        <dbReference type="Proteomes" id="UP000509327"/>
    </source>
</evidence>
<name>A0ABX6PYP7_PAEBA</name>
<keyword evidence="3" id="KW-1185">Reference proteome</keyword>
<keyword evidence="1" id="KW-1133">Transmembrane helix</keyword>
<reference evidence="2 3" key="1">
    <citation type="submission" date="2020-06" db="EMBL/GenBank/DDBJ databases">
        <title>Complete genome of Paenibacillus barcinonensis KACC11450.</title>
        <authorList>
            <person name="Kim M."/>
            <person name="Park Y.-J."/>
            <person name="Shin J.-H."/>
        </authorList>
    </citation>
    <scope>NUCLEOTIDE SEQUENCE [LARGE SCALE GENOMIC DNA]</scope>
    <source>
        <strain evidence="2 3">KACC11450</strain>
    </source>
</reference>
<evidence type="ECO:0000256" key="1">
    <source>
        <dbReference type="SAM" id="Phobius"/>
    </source>
</evidence>
<feature type="transmembrane region" description="Helical" evidence="1">
    <location>
        <begin position="6"/>
        <end position="27"/>
    </location>
</feature>
<protein>
    <submittedName>
        <fullName evidence="2">Uncharacterized protein</fullName>
    </submittedName>
</protein>
<organism evidence="2 3">
    <name type="scientific">Paenibacillus barcinonensis</name>
    <dbReference type="NCBI Taxonomy" id="198119"/>
    <lineage>
        <taxon>Bacteria</taxon>
        <taxon>Bacillati</taxon>
        <taxon>Bacillota</taxon>
        <taxon>Bacilli</taxon>
        <taxon>Bacillales</taxon>
        <taxon>Paenibacillaceae</taxon>
        <taxon>Paenibacillus</taxon>
    </lineage>
</organism>
<evidence type="ECO:0000313" key="2">
    <source>
        <dbReference type="EMBL" id="QKS55048.1"/>
    </source>
</evidence>